<dbReference type="RefSeq" id="WP_237742930.1">
    <property type="nucleotide sequence ID" value="NZ_CP006018.1"/>
</dbReference>
<name>A0A087VV84_9BIFI</name>
<accession>A0A087VV84</accession>
<evidence type="ECO:0000313" key="1">
    <source>
        <dbReference type="EMBL" id="AIC92193.1"/>
    </source>
</evidence>
<evidence type="ECO:0008006" key="3">
    <source>
        <dbReference type="Google" id="ProtNLM"/>
    </source>
</evidence>
<protein>
    <recommendedName>
        <fullName evidence="3">IrrE N-terminal-like domain-containing protein</fullName>
    </recommendedName>
</protein>
<dbReference type="KEGG" id="bii:BINDI_0928"/>
<proteinExistence type="predicted"/>
<reference evidence="1 2" key="1">
    <citation type="journal article" date="2014" name="Appl. Environ. Microbiol.">
        <title>Genomic encyclopedia of type strains of the genus Bifidobacterium.</title>
        <authorList>
            <person name="Milani C."/>
            <person name="Lugli G.A."/>
            <person name="Duranti S."/>
            <person name="Turroni F."/>
            <person name="Bottacini F."/>
            <person name="Mangifesta M."/>
            <person name="Sanchez B."/>
            <person name="Viappiani A."/>
            <person name="Mancabelli L."/>
            <person name="Taminiau B."/>
            <person name="Delcenserie V."/>
            <person name="Barrangou R."/>
            <person name="Margolles A."/>
            <person name="van Sinderen D."/>
            <person name="Ventura M."/>
        </authorList>
    </citation>
    <scope>NUCLEOTIDE SEQUENCE [LARGE SCALE GENOMIC DNA]</scope>
    <source>
        <strain evidence="1 2">LMG 11587</strain>
    </source>
</reference>
<dbReference type="Gene3D" id="1.10.10.2910">
    <property type="match status" value="1"/>
</dbReference>
<evidence type="ECO:0000313" key="2">
    <source>
        <dbReference type="Proteomes" id="UP000028569"/>
    </source>
</evidence>
<keyword evidence="2" id="KW-1185">Reference proteome</keyword>
<dbReference type="Proteomes" id="UP000028569">
    <property type="component" value="Chromosome"/>
</dbReference>
<dbReference type="EMBL" id="CP006018">
    <property type="protein sequence ID" value="AIC92193.1"/>
    <property type="molecule type" value="Genomic_DNA"/>
</dbReference>
<dbReference type="AlphaFoldDB" id="A0A087VV84"/>
<organism evidence="1 2">
    <name type="scientific">Bifidobacterium [indicum] DSM 20214 = LMG 11587</name>
    <dbReference type="NCBI Taxonomy" id="1341694"/>
    <lineage>
        <taxon>Bacteria</taxon>
        <taxon>Bacillati</taxon>
        <taxon>Actinomycetota</taxon>
        <taxon>Actinomycetes</taxon>
        <taxon>Bifidobacteriales</taxon>
        <taxon>Bifidobacteriaceae</taxon>
        <taxon>Bifidobacterium</taxon>
    </lineage>
</organism>
<sequence>MADKGPRLLDGLMSTMTYGQMRCYTDTLDVTISSALLPEGMTGFYDEATRTILIDRRLTYCQKRCTLVHELIHWQHADTTRSGVYGSRIENRARRETALKLVDPIEYQTAETIYEGDPYQIACELDVTLQIIQDYQRILDTNHSHYNATR</sequence>
<gene>
    <name evidence="1" type="ORF">BINDI_0928</name>
</gene>
<dbReference type="HOGENOM" id="CLU_134881_0_0_11"/>